<comment type="caution">
    <text evidence="1">The sequence shown here is derived from an EMBL/GenBank/DDBJ whole genome shotgun (WGS) entry which is preliminary data.</text>
</comment>
<reference evidence="2" key="1">
    <citation type="journal article" date="2012" name="Science">
        <title>The Paleozoic origin of enzymatic lignin decomposition reconstructed from 31 fungal genomes.</title>
        <authorList>
            <person name="Floudas D."/>
            <person name="Binder M."/>
            <person name="Riley R."/>
            <person name="Barry K."/>
            <person name="Blanchette R.A."/>
            <person name="Henrissat B."/>
            <person name="Martinez A.T."/>
            <person name="Otillar R."/>
            <person name="Spatafora J.W."/>
            <person name="Yadav J.S."/>
            <person name="Aerts A."/>
            <person name="Benoit I."/>
            <person name="Boyd A."/>
            <person name="Carlson A."/>
            <person name="Copeland A."/>
            <person name="Coutinho P.M."/>
            <person name="de Vries R.P."/>
            <person name="Ferreira P."/>
            <person name="Findley K."/>
            <person name="Foster B."/>
            <person name="Gaskell J."/>
            <person name="Glotzer D."/>
            <person name="Gorecki P."/>
            <person name="Heitman J."/>
            <person name="Hesse C."/>
            <person name="Hori C."/>
            <person name="Igarashi K."/>
            <person name="Jurgens J.A."/>
            <person name="Kallen N."/>
            <person name="Kersten P."/>
            <person name="Kohler A."/>
            <person name="Kuees U."/>
            <person name="Kumar T.K.A."/>
            <person name="Kuo A."/>
            <person name="LaButti K."/>
            <person name="Larrondo L.F."/>
            <person name="Lindquist E."/>
            <person name="Ling A."/>
            <person name="Lombard V."/>
            <person name="Lucas S."/>
            <person name="Lundell T."/>
            <person name="Martin R."/>
            <person name="McLaughlin D.J."/>
            <person name="Morgenstern I."/>
            <person name="Morin E."/>
            <person name="Murat C."/>
            <person name="Nagy L.G."/>
            <person name="Nolan M."/>
            <person name="Ohm R.A."/>
            <person name="Patyshakuliyeva A."/>
            <person name="Rokas A."/>
            <person name="Ruiz-Duenas F.J."/>
            <person name="Sabat G."/>
            <person name="Salamov A."/>
            <person name="Samejima M."/>
            <person name="Schmutz J."/>
            <person name="Slot J.C."/>
            <person name="St John F."/>
            <person name="Stenlid J."/>
            <person name="Sun H."/>
            <person name="Sun S."/>
            <person name="Syed K."/>
            <person name="Tsang A."/>
            <person name="Wiebenga A."/>
            <person name="Young D."/>
            <person name="Pisabarro A."/>
            <person name="Eastwood D.C."/>
            <person name="Martin F."/>
            <person name="Cullen D."/>
            <person name="Grigoriev I.V."/>
            <person name="Hibbett D.S."/>
        </authorList>
    </citation>
    <scope>NUCLEOTIDE SEQUENCE [LARGE SCALE GENOMIC DNA]</scope>
    <source>
        <strain evidence="2">RWD-64-598 SS2</strain>
    </source>
</reference>
<organism evidence="1 2">
    <name type="scientific">Coniophora puteana (strain RWD-64-598)</name>
    <name type="common">Brown rot fungus</name>
    <dbReference type="NCBI Taxonomy" id="741705"/>
    <lineage>
        <taxon>Eukaryota</taxon>
        <taxon>Fungi</taxon>
        <taxon>Dikarya</taxon>
        <taxon>Basidiomycota</taxon>
        <taxon>Agaricomycotina</taxon>
        <taxon>Agaricomycetes</taxon>
        <taxon>Agaricomycetidae</taxon>
        <taxon>Boletales</taxon>
        <taxon>Coniophorineae</taxon>
        <taxon>Coniophoraceae</taxon>
        <taxon>Coniophora</taxon>
    </lineage>
</organism>
<dbReference type="Gene3D" id="3.80.10.10">
    <property type="entry name" value="Ribonuclease Inhibitor"/>
    <property type="match status" value="1"/>
</dbReference>
<gene>
    <name evidence="1" type="ORF">CONPUDRAFT_133651</name>
</gene>
<protein>
    <recommendedName>
        <fullName evidence="3">F-box domain-containing protein</fullName>
    </recommendedName>
</protein>
<keyword evidence="2" id="KW-1185">Reference proteome</keyword>
<dbReference type="RefSeq" id="XP_007762962.1">
    <property type="nucleotide sequence ID" value="XM_007764772.1"/>
</dbReference>
<dbReference type="KEGG" id="cput:CONPUDRAFT_133651"/>
<dbReference type="EMBL" id="JH711573">
    <property type="protein sequence ID" value="EIW85991.1"/>
    <property type="molecule type" value="Genomic_DNA"/>
</dbReference>
<dbReference type="AlphaFoldDB" id="A0A5M3N4Z7"/>
<accession>A0A5M3N4Z7</accession>
<evidence type="ECO:0000313" key="2">
    <source>
        <dbReference type="Proteomes" id="UP000053558"/>
    </source>
</evidence>
<sequence>MGGASDVSSYQQTAPVTLAALKPVLQLARLQSLSLEVPMPFKLTDDDVKTLAKALPGLTHLKLHGLRYDLDSETEATHNSLFAFADICPLLSHLTLRVNASQLLQSDVERLLFADDSPRSQRQSALKTLDLVDSVLPKDVKGITAMLGFAFEGLKDIKTIPAKEGWLMTQLLSQMRNTGFDVVMGRKGEMGVEGGPTRH</sequence>
<dbReference type="OrthoDB" id="3543113at2759"/>
<dbReference type="InterPro" id="IPR032675">
    <property type="entry name" value="LRR_dom_sf"/>
</dbReference>
<dbReference type="Proteomes" id="UP000053558">
    <property type="component" value="Unassembled WGS sequence"/>
</dbReference>
<dbReference type="GeneID" id="19200502"/>
<evidence type="ECO:0000313" key="1">
    <source>
        <dbReference type="EMBL" id="EIW85991.1"/>
    </source>
</evidence>
<proteinExistence type="predicted"/>
<name>A0A5M3N4Z7_CONPW</name>
<evidence type="ECO:0008006" key="3">
    <source>
        <dbReference type="Google" id="ProtNLM"/>
    </source>
</evidence>